<evidence type="ECO:0008006" key="4">
    <source>
        <dbReference type="Google" id="ProtNLM"/>
    </source>
</evidence>
<dbReference type="RefSeq" id="WP_190477153.1">
    <property type="nucleotide sequence ID" value="NZ_JACOFT010000001.1"/>
</dbReference>
<protein>
    <recommendedName>
        <fullName evidence="4">Outer membrane beta-barrel porin/alpha-amylase</fullName>
    </recommendedName>
</protein>
<sequence length="249" mass="28049">MEKIEMQKLRKTMLLIACALMTQNAAHAAHPLVTEDANLQTTGKQQIEFNSDHWSTSRAHSQIGNLTYTYGASDQLDLFFSSPIRWSSPGALGDLSVGSKYVFSSRENTNWAWKTEVFFPTGAKTFGSDRYDLALTLVRTENAGPWVIHSNLSLNIRQHRQALADAQQRDQLWRTSVAVLRAITPQTQLLADMGIAQADQKNDGYWQPYLVAGVIYSPASNLDLDIGFKYQKKTLFTERQIGIGMAWRF</sequence>
<feature type="chain" id="PRO_5047326890" description="Outer membrane beta-barrel porin/alpha-amylase" evidence="1">
    <location>
        <begin position="29"/>
        <end position="249"/>
    </location>
</feature>
<dbReference type="Pfam" id="PF13557">
    <property type="entry name" value="Phenol_MetA_deg"/>
    <property type="match status" value="1"/>
</dbReference>
<evidence type="ECO:0000313" key="2">
    <source>
        <dbReference type="EMBL" id="MBC3810362.1"/>
    </source>
</evidence>
<evidence type="ECO:0000256" key="1">
    <source>
        <dbReference type="SAM" id="SignalP"/>
    </source>
</evidence>
<name>A0ABR6XBV5_9BURK</name>
<accession>A0ABR6XBV5</accession>
<keyword evidence="3" id="KW-1185">Reference proteome</keyword>
<reference evidence="2 3" key="1">
    <citation type="submission" date="2020-08" db="EMBL/GenBank/DDBJ databases">
        <title>Novel species isolated from subtropical streams in China.</title>
        <authorList>
            <person name="Lu H."/>
        </authorList>
    </citation>
    <scope>NUCLEOTIDE SEQUENCE [LARGE SCALE GENOMIC DNA]</scope>
    <source>
        <strain evidence="2 3">CCTCC AB 2015119</strain>
    </source>
</reference>
<gene>
    <name evidence="2" type="ORF">H8K26_02825</name>
</gene>
<comment type="caution">
    <text evidence="2">The sequence shown here is derived from an EMBL/GenBank/DDBJ whole genome shotgun (WGS) entry which is preliminary data.</text>
</comment>
<dbReference type="Proteomes" id="UP000637632">
    <property type="component" value="Unassembled WGS sequence"/>
</dbReference>
<keyword evidence="1" id="KW-0732">Signal</keyword>
<organism evidence="2 3">
    <name type="scientific">Undibacterium aquatile</name>
    <dbReference type="NCBI Taxonomy" id="1537398"/>
    <lineage>
        <taxon>Bacteria</taxon>
        <taxon>Pseudomonadati</taxon>
        <taxon>Pseudomonadota</taxon>
        <taxon>Betaproteobacteria</taxon>
        <taxon>Burkholderiales</taxon>
        <taxon>Oxalobacteraceae</taxon>
        <taxon>Undibacterium</taxon>
    </lineage>
</organism>
<dbReference type="EMBL" id="JACOFT010000001">
    <property type="protein sequence ID" value="MBC3810362.1"/>
    <property type="molecule type" value="Genomic_DNA"/>
</dbReference>
<evidence type="ECO:0000313" key="3">
    <source>
        <dbReference type="Proteomes" id="UP000637632"/>
    </source>
</evidence>
<feature type="signal peptide" evidence="1">
    <location>
        <begin position="1"/>
        <end position="28"/>
    </location>
</feature>
<dbReference type="InterPro" id="IPR025737">
    <property type="entry name" value="FApF"/>
</dbReference>
<proteinExistence type="predicted"/>